<organism evidence="3">
    <name type="scientific">Oryza brachyantha</name>
    <name type="common">malo sina</name>
    <dbReference type="NCBI Taxonomy" id="4533"/>
    <lineage>
        <taxon>Eukaryota</taxon>
        <taxon>Viridiplantae</taxon>
        <taxon>Streptophyta</taxon>
        <taxon>Embryophyta</taxon>
        <taxon>Tracheophyta</taxon>
        <taxon>Spermatophyta</taxon>
        <taxon>Magnoliopsida</taxon>
        <taxon>Liliopsida</taxon>
        <taxon>Poales</taxon>
        <taxon>Poaceae</taxon>
        <taxon>BOP clade</taxon>
        <taxon>Oryzoideae</taxon>
        <taxon>Oryzeae</taxon>
        <taxon>Oryzinae</taxon>
        <taxon>Oryza</taxon>
    </lineage>
</organism>
<reference evidence="3" key="2">
    <citation type="submission" date="2013-04" db="UniProtKB">
        <authorList>
            <consortium name="EnsemblPlants"/>
        </authorList>
    </citation>
    <scope>IDENTIFICATION</scope>
</reference>
<name>J3NBZ9_ORYBR</name>
<dbReference type="SUPFAM" id="SSF53383">
    <property type="entry name" value="PLP-dependent transferases"/>
    <property type="match status" value="1"/>
</dbReference>
<keyword evidence="4" id="KW-1185">Reference proteome</keyword>
<evidence type="ECO:0000256" key="1">
    <source>
        <dbReference type="ARBA" id="ARBA00022898"/>
    </source>
</evidence>
<dbReference type="InterPro" id="IPR015422">
    <property type="entry name" value="PyrdxlP-dep_Trfase_small"/>
</dbReference>
<reference evidence="3" key="1">
    <citation type="journal article" date="2013" name="Nat. Commun.">
        <title>Whole-genome sequencing of Oryza brachyantha reveals mechanisms underlying Oryza genome evolution.</title>
        <authorList>
            <person name="Chen J."/>
            <person name="Huang Q."/>
            <person name="Gao D."/>
            <person name="Wang J."/>
            <person name="Lang Y."/>
            <person name="Liu T."/>
            <person name="Li B."/>
            <person name="Bai Z."/>
            <person name="Luis Goicoechea J."/>
            <person name="Liang C."/>
            <person name="Chen C."/>
            <person name="Zhang W."/>
            <person name="Sun S."/>
            <person name="Liao Y."/>
            <person name="Zhang X."/>
            <person name="Yang L."/>
            <person name="Song C."/>
            <person name="Wang M."/>
            <person name="Shi J."/>
            <person name="Liu G."/>
            <person name="Liu J."/>
            <person name="Zhou H."/>
            <person name="Zhou W."/>
            <person name="Yu Q."/>
            <person name="An N."/>
            <person name="Chen Y."/>
            <person name="Cai Q."/>
            <person name="Wang B."/>
            <person name="Liu B."/>
            <person name="Min J."/>
            <person name="Huang Y."/>
            <person name="Wu H."/>
            <person name="Li Z."/>
            <person name="Zhang Y."/>
            <person name="Yin Y."/>
            <person name="Song W."/>
            <person name="Jiang J."/>
            <person name="Jackson S.A."/>
            <person name="Wing R.A."/>
            <person name="Wang J."/>
            <person name="Chen M."/>
        </authorList>
    </citation>
    <scope>NUCLEOTIDE SEQUENCE [LARGE SCALE GENOMIC DNA]</scope>
    <source>
        <strain evidence="3">cv. IRGC 101232</strain>
    </source>
</reference>
<evidence type="ECO:0000259" key="2">
    <source>
        <dbReference type="Pfam" id="PF00266"/>
    </source>
</evidence>
<dbReference type="OMA" id="APMATHC"/>
<dbReference type="eggNOG" id="KOG2840">
    <property type="taxonomic scope" value="Eukaryota"/>
</dbReference>
<dbReference type="InterPro" id="IPR000192">
    <property type="entry name" value="Aminotrans_V_dom"/>
</dbReference>
<keyword evidence="1" id="KW-0663">Pyridoxal phosphate</keyword>
<dbReference type="Gramene" id="OB12G15070.1">
    <property type="protein sequence ID" value="OB12G15070.1"/>
    <property type="gene ID" value="OB12G15070"/>
</dbReference>
<accession>J3NBZ9</accession>
<feature type="domain" description="Aminotransferase class V" evidence="2">
    <location>
        <begin position="87"/>
        <end position="439"/>
    </location>
</feature>
<sequence>MAIKLSITRTRMPSLQAAAAAAVDEAAASSGKGGGATTPTTLLALLQDTSPEKRGTVAEEKMEWLRSQLIGEDVEFDTPFGRRLLTYADQTASGRSLRYVEDYLVSEVLPFYGNTHTEDSHVGKKTTRLMHRAARYVKRCMGGGAGDALLFCGAGTTAAIKRLQEVMSLAAPCWETRGRLAAQLRRDERWVVFVGPYEHHSNLLSWRRSLADVVEIGLDEDGLVDVAALRRALGDPEYADQPLLGSFSACSNVTGIVVDTREIARVLHEHGAFACFDFAASGPYVKIDVKSGEIDGYDAVFLSPHKFIGGPGTPGILLMNKALYRLRSQPPSTCGGGTVNYVKGLSEEVRIEIKNYQVKYDTLYYDDIEEREDAGTPAIVQKIRASLAFWIKEYIGHDTMALQEHVYTEMAMKRLVNILNVKVLGNTSTNRLPIFSFLVYPPVPDSVSDVDDRLAIKYIIDNNSDHISNRLPLHGRLVTKLLNDLFGIQARGGCACAGPYGNIFLDINHDLTLRIRSAIHEGYLGLKPGWTRLSFAYYLSQEEFKFILDAIEFIAAYGHRFLVFYKFDWRSSNWTFSKQAAAKELSAATDVLLAEDIQFKDDDELDNDKLETNQTKFETYLENAKKIALSLPSINQQIIKIPEEIDPDIIIFHV</sequence>
<dbReference type="Gene3D" id="3.40.640.10">
    <property type="entry name" value="Type I PLP-dependent aspartate aminotransferase-like (Major domain)"/>
    <property type="match status" value="1"/>
</dbReference>
<dbReference type="STRING" id="4533.J3NBZ9"/>
<evidence type="ECO:0000313" key="3">
    <source>
        <dbReference type="EnsemblPlants" id="OB12G15070.1"/>
    </source>
</evidence>
<dbReference type="PANTHER" id="PTHR43586:SF8">
    <property type="entry name" value="CYSTEINE DESULFURASE 1, CHLOROPLASTIC"/>
    <property type="match status" value="1"/>
</dbReference>
<dbReference type="EnsemblPlants" id="OB12G15070.1">
    <property type="protein sequence ID" value="OB12G15070.1"/>
    <property type="gene ID" value="OB12G15070"/>
</dbReference>
<dbReference type="Gene3D" id="3.90.1150.10">
    <property type="entry name" value="Aspartate Aminotransferase, domain 1"/>
    <property type="match status" value="1"/>
</dbReference>
<dbReference type="InterPro" id="IPR015421">
    <property type="entry name" value="PyrdxlP-dep_Trfase_major"/>
</dbReference>
<protein>
    <recommendedName>
        <fullName evidence="2">Aminotransferase class V domain-containing protein</fullName>
    </recommendedName>
</protein>
<proteinExistence type="predicted"/>
<dbReference type="PANTHER" id="PTHR43586">
    <property type="entry name" value="CYSTEINE DESULFURASE"/>
    <property type="match status" value="1"/>
</dbReference>
<evidence type="ECO:0000313" key="4">
    <source>
        <dbReference type="Proteomes" id="UP000006038"/>
    </source>
</evidence>
<dbReference type="AlphaFoldDB" id="J3NBZ9"/>
<dbReference type="Pfam" id="PF00266">
    <property type="entry name" value="Aminotran_5"/>
    <property type="match status" value="1"/>
</dbReference>
<dbReference type="HOGENOM" id="CLU_003433_9_3_1"/>
<dbReference type="Proteomes" id="UP000006038">
    <property type="component" value="Chromosome 12"/>
</dbReference>
<dbReference type="InterPro" id="IPR015424">
    <property type="entry name" value="PyrdxlP-dep_Trfase"/>
</dbReference>